<accession>A0A0C3PRY5</accession>
<protein>
    <recommendedName>
        <fullName evidence="4">Secreted protein</fullName>
    </recommendedName>
</protein>
<dbReference type="Proteomes" id="UP000054248">
    <property type="component" value="Unassembled WGS sequence"/>
</dbReference>
<feature type="chain" id="PRO_5012768468" description="Secreted protein" evidence="1">
    <location>
        <begin position="16"/>
        <end position="112"/>
    </location>
</feature>
<reference evidence="3" key="2">
    <citation type="submission" date="2015-01" db="EMBL/GenBank/DDBJ databases">
        <title>Evolutionary Origins and Diversification of the Mycorrhizal Mutualists.</title>
        <authorList>
            <consortium name="DOE Joint Genome Institute"/>
            <consortium name="Mycorrhizal Genomics Consortium"/>
            <person name="Kohler A."/>
            <person name="Kuo A."/>
            <person name="Nagy L.G."/>
            <person name="Floudas D."/>
            <person name="Copeland A."/>
            <person name="Barry K.W."/>
            <person name="Cichocki N."/>
            <person name="Veneault-Fourrey C."/>
            <person name="LaButti K."/>
            <person name="Lindquist E.A."/>
            <person name="Lipzen A."/>
            <person name="Lundell T."/>
            <person name="Morin E."/>
            <person name="Murat C."/>
            <person name="Riley R."/>
            <person name="Ohm R."/>
            <person name="Sun H."/>
            <person name="Tunlid A."/>
            <person name="Henrissat B."/>
            <person name="Grigoriev I.V."/>
            <person name="Hibbett D.S."/>
            <person name="Martin F."/>
        </authorList>
    </citation>
    <scope>NUCLEOTIDE SEQUENCE [LARGE SCALE GENOMIC DNA]</scope>
    <source>
        <strain evidence="3">MUT 4182</strain>
    </source>
</reference>
<keyword evidence="1" id="KW-0732">Signal</keyword>
<reference evidence="2 3" key="1">
    <citation type="submission" date="2014-04" db="EMBL/GenBank/DDBJ databases">
        <authorList>
            <consortium name="DOE Joint Genome Institute"/>
            <person name="Kuo A."/>
            <person name="Girlanda M."/>
            <person name="Perotto S."/>
            <person name="Kohler A."/>
            <person name="Nagy L.G."/>
            <person name="Floudas D."/>
            <person name="Copeland A."/>
            <person name="Barry K.W."/>
            <person name="Cichocki N."/>
            <person name="Veneault-Fourrey C."/>
            <person name="LaButti K."/>
            <person name="Lindquist E.A."/>
            <person name="Lipzen A."/>
            <person name="Lundell T."/>
            <person name="Morin E."/>
            <person name="Murat C."/>
            <person name="Sun H."/>
            <person name="Tunlid A."/>
            <person name="Henrissat B."/>
            <person name="Grigoriev I.V."/>
            <person name="Hibbett D.S."/>
            <person name="Martin F."/>
            <person name="Nordberg H.P."/>
            <person name="Cantor M.N."/>
            <person name="Hua S.X."/>
        </authorList>
    </citation>
    <scope>NUCLEOTIDE SEQUENCE [LARGE SCALE GENOMIC DNA]</scope>
    <source>
        <strain evidence="2 3">MUT 4182</strain>
    </source>
</reference>
<evidence type="ECO:0000256" key="1">
    <source>
        <dbReference type="SAM" id="SignalP"/>
    </source>
</evidence>
<gene>
    <name evidence="2" type="ORF">M407DRAFT_32904</name>
</gene>
<evidence type="ECO:0000313" key="3">
    <source>
        <dbReference type="Proteomes" id="UP000054248"/>
    </source>
</evidence>
<dbReference type="AlphaFoldDB" id="A0A0C3PRY5"/>
<name>A0A0C3PRY5_9AGAM</name>
<organism evidence="2 3">
    <name type="scientific">Tulasnella calospora MUT 4182</name>
    <dbReference type="NCBI Taxonomy" id="1051891"/>
    <lineage>
        <taxon>Eukaryota</taxon>
        <taxon>Fungi</taxon>
        <taxon>Dikarya</taxon>
        <taxon>Basidiomycota</taxon>
        <taxon>Agaricomycotina</taxon>
        <taxon>Agaricomycetes</taxon>
        <taxon>Cantharellales</taxon>
        <taxon>Tulasnellaceae</taxon>
        <taxon>Tulasnella</taxon>
    </lineage>
</organism>
<proteinExistence type="predicted"/>
<keyword evidence="3" id="KW-1185">Reference proteome</keyword>
<feature type="signal peptide" evidence="1">
    <location>
        <begin position="1"/>
        <end position="15"/>
    </location>
</feature>
<evidence type="ECO:0000313" key="2">
    <source>
        <dbReference type="EMBL" id="KIO17430.1"/>
    </source>
</evidence>
<evidence type="ECO:0008006" key="4">
    <source>
        <dbReference type="Google" id="ProtNLM"/>
    </source>
</evidence>
<dbReference type="HOGENOM" id="CLU_2147725_0_0_1"/>
<sequence>MLVVVLAGTIFLVQELLVTPDRTRRPLVMRGWGSALSPPAPSSVGPDTVLPQFSKWQRESPMVLLETRLCESAAVRKRVLTGRASQNAIVRRTRAELRPRQAFRLTSNSLLV</sequence>
<dbReference type="EMBL" id="KN823385">
    <property type="protein sequence ID" value="KIO17430.1"/>
    <property type="molecule type" value="Genomic_DNA"/>
</dbReference>